<evidence type="ECO:0000313" key="1">
    <source>
        <dbReference type="EMBL" id="RAI85857.1"/>
    </source>
</evidence>
<organism evidence="1 2">
    <name type="scientific">Paenibacillus pabuli</name>
    <dbReference type="NCBI Taxonomy" id="1472"/>
    <lineage>
        <taxon>Bacteria</taxon>
        <taxon>Bacillati</taxon>
        <taxon>Bacillota</taxon>
        <taxon>Bacilli</taxon>
        <taxon>Bacillales</taxon>
        <taxon>Paenibacillaceae</taxon>
        <taxon>Paenibacillus</taxon>
    </lineage>
</organism>
<comment type="caution">
    <text evidence="1">The sequence shown here is derived from an EMBL/GenBank/DDBJ whole genome shotgun (WGS) entry which is preliminary data.</text>
</comment>
<evidence type="ECO:0000313" key="2">
    <source>
        <dbReference type="Proteomes" id="UP000248827"/>
    </source>
</evidence>
<proteinExistence type="predicted"/>
<reference evidence="1 2" key="1">
    <citation type="submission" date="2018-06" db="EMBL/GenBank/DDBJ databases">
        <title>Freshwater and sediment microbial communities from various areas in North America, analyzing microbe dynamics in response to fracking.</title>
        <authorList>
            <person name="Lamendella R."/>
        </authorList>
    </citation>
    <scope>NUCLEOTIDE SEQUENCE [LARGE SCALE GENOMIC DNA]</scope>
    <source>
        <strain evidence="1 2">NG-13</strain>
    </source>
</reference>
<accession>A0ABX9BCG7</accession>
<gene>
    <name evidence="1" type="ORF">DET54_12016</name>
</gene>
<name>A0ABX9BCG7_9BACL</name>
<protein>
    <submittedName>
        <fullName evidence="1">Uncharacterized protein</fullName>
    </submittedName>
</protein>
<sequence length="29" mass="3239">MRGPGVKAGNYNIPKNLQERSLEGFLVCF</sequence>
<keyword evidence="2" id="KW-1185">Reference proteome</keyword>
<dbReference type="Proteomes" id="UP000248827">
    <property type="component" value="Unassembled WGS sequence"/>
</dbReference>
<dbReference type="EMBL" id="QLLI01000020">
    <property type="protein sequence ID" value="RAI85857.1"/>
    <property type="molecule type" value="Genomic_DNA"/>
</dbReference>